<organism evidence="1 2">
    <name type="scientific">Maribellus luteus</name>
    <dbReference type="NCBI Taxonomy" id="2305463"/>
    <lineage>
        <taxon>Bacteria</taxon>
        <taxon>Pseudomonadati</taxon>
        <taxon>Bacteroidota</taxon>
        <taxon>Bacteroidia</taxon>
        <taxon>Marinilabiliales</taxon>
        <taxon>Prolixibacteraceae</taxon>
        <taxon>Maribellus</taxon>
    </lineage>
</organism>
<evidence type="ECO:0000313" key="1">
    <source>
        <dbReference type="EMBL" id="RIJ47423.1"/>
    </source>
</evidence>
<gene>
    <name evidence="1" type="ORF">D1614_15025</name>
</gene>
<keyword evidence="2" id="KW-1185">Reference proteome</keyword>
<evidence type="ECO:0000313" key="2">
    <source>
        <dbReference type="Proteomes" id="UP000265926"/>
    </source>
</evidence>
<sequence>MLLLQPNHLRKKKLKFIFILFKIILLEILQMISSTCLGHHGKKPKEQKRNLSEIIIVELKKIFPANTNIPLSVKD</sequence>
<reference evidence="1 2" key="1">
    <citation type="submission" date="2018-08" db="EMBL/GenBank/DDBJ databases">
        <title>Pallidiluteibacterium maritimus gen. nov., sp. nov., isolated from coastal sediment.</title>
        <authorList>
            <person name="Zhou L.Y."/>
        </authorList>
    </citation>
    <scope>NUCLEOTIDE SEQUENCE [LARGE SCALE GENOMIC DNA]</scope>
    <source>
        <strain evidence="1 2">XSD2</strain>
    </source>
</reference>
<comment type="caution">
    <text evidence="1">The sequence shown here is derived from an EMBL/GenBank/DDBJ whole genome shotgun (WGS) entry which is preliminary data.</text>
</comment>
<protein>
    <submittedName>
        <fullName evidence="1">Uncharacterized protein</fullName>
    </submittedName>
</protein>
<proteinExistence type="predicted"/>
<dbReference type="EMBL" id="QWGR01000008">
    <property type="protein sequence ID" value="RIJ47423.1"/>
    <property type="molecule type" value="Genomic_DNA"/>
</dbReference>
<dbReference type="AlphaFoldDB" id="A0A399T0B1"/>
<name>A0A399T0B1_9BACT</name>
<dbReference type="Proteomes" id="UP000265926">
    <property type="component" value="Unassembled WGS sequence"/>
</dbReference>
<accession>A0A399T0B1</accession>